<evidence type="ECO:0000313" key="2">
    <source>
        <dbReference type="Proteomes" id="UP001230268"/>
    </source>
</evidence>
<dbReference type="Pfam" id="PF08695">
    <property type="entry name" value="Coa1"/>
    <property type="match status" value="1"/>
</dbReference>
<dbReference type="AlphaFoldDB" id="A0AAD8PE55"/>
<sequence length="177" mass="20010">MYLYRLVRALGTVPSTSRTSGSYMCRSSHRCFSESRHVSQSPENEYRKQARHTTLLGVSAVVTTGVASYIFYDSLRIPEPVKATFDAIRNNKDAQELLGPKIFFRSDWSVHQNGDESHVEVKAYGNKSGGMFQCTLLKSPSQWKVVKLDVIYTAAKEKSAELNIANIYDELDKFKKS</sequence>
<comment type="caution">
    <text evidence="1">The sequence shown here is derived from an EMBL/GenBank/DDBJ whole genome shotgun (WGS) entry which is preliminary data.</text>
</comment>
<proteinExistence type="predicted"/>
<dbReference type="Proteomes" id="UP001230268">
    <property type="component" value="Unassembled WGS sequence"/>
</dbReference>
<gene>
    <name evidence="1" type="ORF">BgAZ_201270</name>
</gene>
<accession>A0AAD8PE55</accession>
<dbReference type="InterPro" id="IPR014807">
    <property type="entry name" value="Coa1"/>
</dbReference>
<evidence type="ECO:0000313" key="1">
    <source>
        <dbReference type="EMBL" id="KAK1443251.1"/>
    </source>
</evidence>
<organism evidence="1 2">
    <name type="scientific">Babesia gibsoni</name>
    <dbReference type="NCBI Taxonomy" id="33632"/>
    <lineage>
        <taxon>Eukaryota</taxon>
        <taxon>Sar</taxon>
        <taxon>Alveolata</taxon>
        <taxon>Apicomplexa</taxon>
        <taxon>Aconoidasida</taxon>
        <taxon>Piroplasmida</taxon>
        <taxon>Babesiidae</taxon>
        <taxon>Babesia</taxon>
    </lineage>
</organism>
<reference evidence="1" key="1">
    <citation type="submission" date="2023-08" db="EMBL/GenBank/DDBJ databases">
        <title>Draft sequence of the Babesia gibsoni genome.</title>
        <authorList>
            <person name="Yamagishi J.Y."/>
            <person name="Xuan X.X."/>
        </authorList>
    </citation>
    <scope>NUCLEOTIDE SEQUENCE</scope>
    <source>
        <strain evidence="1">Azabu</strain>
    </source>
</reference>
<protein>
    <submittedName>
        <fullName evidence="1">Uncharacterized protein</fullName>
    </submittedName>
</protein>
<keyword evidence="2" id="KW-1185">Reference proteome</keyword>
<dbReference type="EMBL" id="JAVEPI010000002">
    <property type="protein sequence ID" value="KAK1443251.1"/>
    <property type="molecule type" value="Genomic_DNA"/>
</dbReference>
<name>A0AAD8PE55_BABGI</name>